<keyword evidence="2" id="KW-0472">Membrane</keyword>
<gene>
    <name evidence="3" type="primary">CEP41_1</name>
    <name evidence="3" type="ORF">PHYBOEH_001932</name>
</gene>
<sequence length="549" mass="62728">MSKLLPRVLLNRFFVLLLVCNCWSSLLIYSGLFRHDEARKRFSYIALDCMMDVISSMGVQIIIISSYVNDYIPSLKGFDFTIWYNDEWVARALNEFQMLVVVSWADLASRTIFSIGLMLTTTNMKELLQYGARNEGLVTRFRPTSKNAVVDYDPIHTSSSTSSKPQVLRRLHSKKRGDDKKRLRGRFRRWMDPLAHVLFGLWGVVLLIVHIYASAQPTLPQCLMQVRPWATTQPSCYLLGLDCYTLDIAGKKEEVSKKWSEFDSSTVVQLVIRHCPELEVPDLFSDFHKLRVIKVYNSTIQEWSESAAITSTNHPAMASMLIVRVNMTDGLLPAGFQSPDFPQTIFDIEICITNIRELPEDLDTKWAPYALIQFEYCQLTTVQPVLWRLQPYYLALTGNPITEIPAEVFEAPSILYIGIGEMNIYELPWNVTQLSPQLSWIYISKTYISFFWPWVDELVERMNGQVPSWFAGASTYCTDLEKIENGSADTFSVPMSPEYSTILMDPSEANRQRILDAVICDVAVEGLFYPLTFEDGLNAISIAPPVLRP</sequence>
<keyword evidence="2" id="KW-1133">Transmembrane helix</keyword>
<dbReference type="AlphaFoldDB" id="A0A8T1V6K4"/>
<keyword evidence="4" id="KW-1185">Reference proteome</keyword>
<protein>
    <submittedName>
        <fullName evidence="3">Centrosomal protein of 41 kDa</fullName>
    </submittedName>
</protein>
<organism evidence="3 4">
    <name type="scientific">Phytophthora boehmeriae</name>
    <dbReference type="NCBI Taxonomy" id="109152"/>
    <lineage>
        <taxon>Eukaryota</taxon>
        <taxon>Sar</taxon>
        <taxon>Stramenopiles</taxon>
        <taxon>Oomycota</taxon>
        <taxon>Peronosporomycetes</taxon>
        <taxon>Peronosporales</taxon>
        <taxon>Peronosporaceae</taxon>
        <taxon>Phytophthora</taxon>
    </lineage>
</organism>
<feature type="compositionally biased region" description="Polar residues" evidence="1">
    <location>
        <begin position="156"/>
        <end position="165"/>
    </location>
</feature>
<evidence type="ECO:0000313" key="3">
    <source>
        <dbReference type="EMBL" id="KAG7375910.1"/>
    </source>
</evidence>
<keyword evidence="2" id="KW-0812">Transmembrane</keyword>
<evidence type="ECO:0000256" key="1">
    <source>
        <dbReference type="SAM" id="MobiDB-lite"/>
    </source>
</evidence>
<feature type="transmembrane region" description="Helical" evidence="2">
    <location>
        <begin position="190"/>
        <end position="213"/>
    </location>
</feature>
<comment type="caution">
    <text evidence="3">The sequence shown here is derived from an EMBL/GenBank/DDBJ whole genome shotgun (WGS) entry which is preliminary data.</text>
</comment>
<reference evidence="3" key="1">
    <citation type="submission" date="2021-02" db="EMBL/GenBank/DDBJ databases">
        <authorList>
            <person name="Palmer J.M."/>
        </authorList>
    </citation>
    <scope>NUCLEOTIDE SEQUENCE</scope>
    <source>
        <strain evidence="3">SCRP23</strain>
    </source>
</reference>
<name>A0A8T1V6K4_9STRA</name>
<evidence type="ECO:0000313" key="4">
    <source>
        <dbReference type="Proteomes" id="UP000693981"/>
    </source>
</evidence>
<dbReference type="OrthoDB" id="107262at2759"/>
<feature type="region of interest" description="Disordered" evidence="1">
    <location>
        <begin position="156"/>
        <end position="179"/>
    </location>
</feature>
<proteinExistence type="predicted"/>
<dbReference type="Proteomes" id="UP000693981">
    <property type="component" value="Unassembled WGS sequence"/>
</dbReference>
<feature type="transmembrane region" description="Helical" evidence="2">
    <location>
        <begin position="12"/>
        <end position="32"/>
    </location>
</feature>
<accession>A0A8T1V6K4</accession>
<evidence type="ECO:0000256" key="2">
    <source>
        <dbReference type="SAM" id="Phobius"/>
    </source>
</evidence>
<dbReference type="EMBL" id="JAGDFL010001449">
    <property type="protein sequence ID" value="KAG7375910.1"/>
    <property type="molecule type" value="Genomic_DNA"/>
</dbReference>